<dbReference type="GO" id="GO:0016787">
    <property type="term" value="F:hydrolase activity"/>
    <property type="evidence" value="ECO:0007669"/>
    <property type="project" value="UniProtKB-KW"/>
</dbReference>
<dbReference type="EC" id="2.3.2.2" evidence="6"/>
<accession>A0AAU7JDT1</accession>
<feature type="region of interest" description="Disordered" evidence="5">
    <location>
        <begin position="186"/>
        <end position="206"/>
    </location>
</feature>
<evidence type="ECO:0000256" key="3">
    <source>
        <dbReference type="ARBA" id="ARBA00022801"/>
    </source>
</evidence>
<evidence type="ECO:0000256" key="2">
    <source>
        <dbReference type="ARBA" id="ARBA00022679"/>
    </source>
</evidence>
<dbReference type="InterPro" id="IPR029055">
    <property type="entry name" value="Ntn_hydrolases_N"/>
</dbReference>
<evidence type="ECO:0000256" key="1">
    <source>
        <dbReference type="ARBA" id="ARBA00009381"/>
    </source>
</evidence>
<dbReference type="AlphaFoldDB" id="A0AAU7JDT1"/>
<dbReference type="Pfam" id="PF01019">
    <property type="entry name" value="G_glu_transpept"/>
    <property type="match status" value="2"/>
</dbReference>
<gene>
    <name evidence="6" type="ORF">ABEG18_22995</name>
</gene>
<keyword evidence="3" id="KW-0378">Hydrolase</keyword>
<dbReference type="PANTHER" id="PTHR43199">
    <property type="entry name" value="GLUTATHIONE HYDROLASE"/>
    <property type="match status" value="1"/>
</dbReference>
<dbReference type="RefSeq" id="WP_406855371.1">
    <property type="nucleotide sequence ID" value="NZ_CP157484.1"/>
</dbReference>
<dbReference type="EMBL" id="CP157484">
    <property type="protein sequence ID" value="XBO38533.1"/>
    <property type="molecule type" value="Genomic_DNA"/>
</dbReference>
<dbReference type="PANTHER" id="PTHR43199:SF1">
    <property type="entry name" value="GLUTATHIONE HYDROLASE PROENZYME"/>
    <property type="match status" value="1"/>
</dbReference>
<keyword evidence="4" id="KW-0865">Zymogen</keyword>
<dbReference type="InterPro" id="IPR051792">
    <property type="entry name" value="GGT_bact"/>
</dbReference>
<dbReference type="InterPro" id="IPR043137">
    <property type="entry name" value="GGT_ssub_C"/>
</dbReference>
<dbReference type="Gene3D" id="3.60.20.40">
    <property type="match status" value="1"/>
</dbReference>
<sequence>MQTFTVRKAQVRSRHGVVAAQNRLAAEAGAAVLARGGNAVDAAVTTALTLSVVEPWLSGVGGGGFLLRADGATGEVETLDFNVVSARRLDPADYPLSRSGEGNWFAWPAVEGDRNVSGYTSMAVPGAVAGLSEALARHGTISWEDALAPAIEHAERGLEIDWFAALTFAVEAAGLARHPSTAALFLDDGRAPRPGEAGATNRKPMPRKAATLRRLAQAGPRDFYEGEIARTIAADLAEGGSRIDLADLAAFRPEWRAPLRGTYRGVEVNAIAGLSGGPSYLQACAELEPQDVAPVRDPAAAALAYAKAIRNAYERRLTEMGHAANPQVGCTTHLSVVDASGTMVSLTNTLLSRFGSRVVLPNAGFLMNNGVMWFDPRPGQPNAIAPGAKPLANMCPLILRRDGRPWFALGAAGGRTIFPTLLQLMSFVVDGGLSLEDAFHAPRLDASTPTIRVNAKAGPDVAARVGGAFPVEVVEDTVFPTNFAVPSAVMRTPEGENVGMAHPTSPWAAVAVGGPA</sequence>
<name>A0AAU7JDT1_9HYPH</name>
<keyword evidence="6" id="KW-0012">Acyltransferase</keyword>
<protein>
    <submittedName>
        <fullName evidence="6">Gamma-glutamyltransferase</fullName>
        <ecNumber evidence="6">2.3.2.2</ecNumber>
    </submittedName>
</protein>
<evidence type="ECO:0000256" key="4">
    <source>
        <dbReference type="ARBA" id="ARBA00023145"/>
    </source>
</evidence>
<organism evidence="6">
    <name type="scientific">Alsobacter sp. KACC 23698</name>
    <dbReference type="NCBI Taxonomy" id="3149229"/>
    <lineage>
        <taxon>Bacteria</taxon>
        <taxon>Pseudomonadati</taxon>
        <taxon>Pseudomonadota</taxon>
        <taxon>Alphaproteobacteria</taxon>
        <taxon>Hyphomicrobiales</taxon>
        <taxon>Alsobacteraceae</taxon>
        <taxon>Alsobacter</taxon>
    </lineage>
</organism>
<dbReference type="PRINTS" id="PR01210">
    <property type="entry name" value="GGTRANSPTASE"/>
</dbReference>
<evidence type="ECO:0000256" key="5">
    <source>
        <dbReference type="SAM" id="MobiDB-lite"/>
    </source>
</evidence>
<keyword evidence="2 6" id="KW-0808">Transferase</keyword>
<evidence type="ECO:0000313" key="6">
    <source>
        <dbReference type="EMBL" id="XBO38533.1"/>
    </source>
</evidence>
<reference evidence="6" key="1">
    <citation type="submission" date="2024-05" db="EMBL/GenBank/DDBJ databases">
        <authorList>
            <person name="Kim S."/>
            <person name="Heo J."/>
            <person name="Choi H."/>
            <person name="Choi Y."/>
            <person name="Kwon S.-W."/>
            <person name="Kim Y."/>
        </authorList>
    </citation>
    <scope>NUCLEOTIDE SEQUENCE</scope>
    <source>
        <strain evidence="6">KACC 23698</strain>
    </source>
</reference>
<comment type="similarity">
    <text evidence="1">Belongs to the gamma-glutamyltransferase family.</text>
</comment>
<proteinExistence type="inferred from homology"/>
<dbReference type="SUPFAM" id="SSF56235">
    <property type="entry name" value="N-terminal nucleophile aminohydrolases (Ntn hydrolases)"/>
    <property type="match status" value="1"/>
</dbReference>
<dbReference type="GO" id="GO:0103068">
    <property type="term" value="F:leukotriene C4 gamma-glutamyl transferase activity"/>
    <property type="evidence" value="ECO:0007669"/>
    <property type="project" value="UniProtKB-EC"/>
</dbReference>